<dbReference type="EMBL" id="CP018145">
    <property type="protein sequence ID" value="ASJ52276.1"/>
    <property type="molecule type" value="Genomic_DNA"/>
</dbReference>
<dbReference type="RefSeq" id="WP_088906198.1">
    <property type="nucleotide sequence ID" value="NZ_CP018145.1"/>
</dbReference>
<evidence type="ECO:0000313" key="2">
    <source>
        <dbReference type="EMBL" id="ASJ52276.1"/>
    </source>
</evidence>
<accession>A0A220MBA4</accession>
<dbReference type="KEGG" id="bfm:BP422_01225"/>
<keyword evidence="1" id="KW-1133">Transmembrane helix</keyword>
<proteinExistence type="predicted"/>
<feature type="transmembrane region" description="Helical" evidence="1">
    <location>
        <begin position="42"/>
        <end position="63"/>
    </location>
</feature>
<dbReference type="AlphaFoldDB" id="A0A220MBA4"/>
<sequence length="70" mass="7903">MNNDRKAADVLRWMAWTVLFVGAVIMAFSASDFRSQNLPLMVSIGFLIAGMNIFIMSTVFRLMTLKRTDA</sequence>
<organism evidence="2 3">
    <name type="scientific">Brevibacillus formosus</name>
    <dbReference type="NCBI Taxonomy" id="54913"/>
    <lineage>
        <taxon>Bacteria</taxon>
        <taxon>Bacillati</taxon>
        <taxon>Bacillota</taxon>
        <taxon>Bacilli</taxon>
        <taxon>Bacillales</taxon>
        <taxon>Paenibacillaceae</taxon>
        <taxon>Brevibacillus</taxon>
    </lineage>
</organism>
<keyword evidence="1" id="KW-0472">Membrane</keyword>
<name>A0A220MBA4_9BACL</name>
<dbReference type="Proteomes" id="UP000197781">
    <property type="component" value="Chromosome"/>
</dbReference>
<protein>
    <submittedName>
        <fullName evidence="2">Uncharacterized protein</fullName>
    </submittedName>
</protein>
<feature type="transmembrane region" description="Helical" evidence="1">
    <location>
        <begin position="12"/>
        <end position="30"/>
    </location>
</feature>
<evidence type="ECO:0000256" key="1">
    <source>
        <dbReference type="SAM" id="Phobius"/>
    </source>
</evidence>
<keyword evidence="1" id="KW-0812">Transmembrane</keyword>
<evidence type="ECO:0000313" key="3">
    <source>
        <dbReference type="Proteomes" id="UP000197781"/>
    </source>
</evidence>
<gene>
    <name evidence="2" type="ORF">BP422_01225</name>
</gene>
<reference evidence="2 3" key="1">
    <citation type="submission" date="2016-11" db="EMBL/GenBank/DDBJ databases">
        <authorList>
            <person name="Jaros S."/>
            <person name="Januszkiewicz K."/>
            <person name="Wedrychowicz H."/>
        </authorList>
    </citation>
    <scope>NUCLEOTIDE SEQUENCE [LARGE SCALE GENOMIC DNA]</scope>
    <source>
        <strain evidence="2 3">NF2</strain>
    </source>
</reference>